<dbReference type="Proteomes" id="UP001066276">
    <property type="component" value="Chromosome 10"/>
</dbReference>
<sequence>MVVVVGGGSWAAPALTDGCMVVVVWGGSWAAPVLTDGCLVVVVGVGSWAAPALTDGCTSTAGGEGPVTAAGGGCVSLTASVGEEETGDAPVAAVDPEDSEDEEAEDEDVDNRPLVISQYFQ</sequence>
<reference evidence="2" key="1">
    <citation type="journal article" date="2022" name="bioRxiv">
        <title>Sequencing and chromosome-scale assembly of the giantPleurodeles waltlgenome.</title>
        <authorList>
            <person name="Brown T."/>
            <person name="Elewa A."/>
            <person name="Iarovenko S."/>
            <person name="Subramanian E."/>
            <person name="Araus A.J."/>
            <person name="Petzold A."/>
            <person name="Susuki M."/>
            <person name="Suzuki K.-i.T."/>
            <person name="Hayashi T."/>
            <person name="Toyoda A."/>
            <person name="Oliveira C."/>
            <person name="Osipova E."/>
            <person name="Leigh N.D."/>
            <person name="Simon A."/>
            <person name="Yun M.H."/>
        </authorList>
    </citation>
    <scope>NUCLEOTIDE SEQUENCE</scope>
    <source>
        <strain evidence="2">20211129_DDA</strain>
        <tissue evidence="2">Liver</tissue>
    </source>
</reference>
<accession>A0AAV7M710</accession>
<dbReference type="EMBL" id="JANPWB010000014">
    <property type="protein sequence ID" value="KAJ1098329.1"/>
    <property type="molecule type" value="Genomic_DNA"/>
</dbReference>
<evidence type="ECO:0000256" key="1">
    <source>
        <dbReference type="SAM" id="MobiDB-lite"/>
    </source>
</evidence>
<comment type="caution">
    <text evidence="2">The sequence shown here is derived from an EMBL/GenBank/DDBJ whole genome shotgun (WGS) entry which is preliminary data.</text>
</comment>
<proteinExistence type="predicted"/>
<gene>
    <name evidence="2" type="ORF">NDU88_003444</name>
</gene>
<evidence type="ECO:0008006" key="4">
    <source>
        <dbReference type="Google" id="ProtNLM"/>
    </source>
</evidence>
<feature type="compositionally biased region" description="Acidic residues" evidence="1">
    <location>
        <begin position="95"/>
        <end position="109"/>
    </location>
</feature>
<evidence type="ECO:0000313" key="3">
    <source>
        <dbReference type="Proteomes" id="UP001066276"/>
    </source>
</evidence>
<evidence type="ECO:0000313" key="2">
    <source>
        <dbReference type="EMBL" id="KAJ1098329.1"/>
    </source>
</evidence>
<dbReference type="AlphaFoldDB" id="A0AAV7M710"/>
<organism evidence="2 3">
    <name type="scientific">Pleurodeles waltl</name>
    <name type="common">Iberian ribbed newt</name>
    <dbReference type="NCBI Taxonomy" id="8319"/>
    <lineage>
        <taxon>Eukaryota</taxon>
        <taxon>Metazoa</taxon>
        <taxon>Chordata</taxon>
        <taxon>Craniata</taxon>
        <taxon>Vertebrata</taxon>
        <taxon>Euteleostomi</taxon>
        <taxon>Amphibia</taxon>
        <taxon>Batrachia</taxon>
        <taxon>Caudata</taxon>
        <taxon>Salamandroidea</taxon>
        <taxon>Salamandridae</taxon>
        <taxon>Pleurodelinae</taxon>
        <taxon>Pleurodeles</taxon>
    </lineage>
</organism>
<protein>
    <recommendedName>
        <fullName evidence="4">Secreted protein</fullName>
    </recommendedName>
</protein>
<feature type="region of interest" description="Disordered" evidence="1">
    <location>
        <begin position="82"/>
        <end position="121"/>
    </location>
</feature>
<keyword evidence="3" id="KW-1185">Reference proteome</keyword>
<name>A0AAV7M710_PLEWA</name>